<accession>A0A4Y8KSI1</accession>
<gene>
    <name evidence="1" type="ORF">E3T53_03505</name>
</gene>
<name>A0A4Y8KSI1_9MICO</name>
<dbReference type="AlphaFoldDB" id="A0A4Y8KSI1"/>
<keyword evidence="2" id="KW-1185">Reference proteome</keyword>
<organism evidence="1 2">
    <name type="scientific">Cryobacterium psychrophilum</name>
    <dbReference type="NCBI Taxonomy" id="41988"/>
    <lineage>
        <taxon>Bacteria</taxon>
        <taxon>Bacillati</taxon>
        <taxon>Actinomycetota</taxon>
        <taxon>Actinomycetes</taxon>
        <taxon>Micrococcales</taxon>
        <taxon>Microbacteriaceae</taxon>
        <taxon>Cryobacterium</taxon>
    </lineage>
</organism>
<evidence type="ECO:0000313" key="1">
    <source>
        <dbReference type="EMBL" id="TFD81059.1"/>
    </source>
</evidence>
<dbReference type="Proteomes" id="UP000298218">
    <property type="component" value="Unassembled WGS sequence"/>
</dbReference>
<proteinExistence type="predicted"/>
<sequence length="73" mass="8333">MALHSRELIRGARDRLREAAFFLLLLALLSFVDRSPHRWWRHHPVAMTIGAIVALALIALTILMLVMPAQQHV</sequence>
<dbReference type="EMBL" id="SOHQ01000012">
    <property type="protein sequence ID" value="TFD81059.1"/>
    <property type="molecule type" value="Genomic_DNA"/>
</dbReference>
<dbReference type="Gene3D" id="1.20.810.10">
    <property type="entry name" value="Cytochrome Bc1 Complex, Chain C"/>
    <property type="match status" value="1"/>
</dbReference>
<comment type="caution">
    <text evidence="1">The sequence shown here is derived from an EMBL/GenBank/DDBJ whole genome shotgun (WGS) entry which is preliminary data.</text>
</comment>
<evidence type="ECO:0000313" key="2">
    <source>
        <dbReference type="Proteomes" id="UP000298218"/>
    </source>
</evidence>
<dbReference type="RefSeq" id="WP_134171887.1">
    <property type="nucleotide sequence ID" value="NZ_SODI01000001.1"/>
</dbReference>
<protein>
    <submittedName>
        <fullName evidence="1">Uncharacterized protein</fullName>
    </submittedName>
</protein>
<dbReference type="InterPro" id="IPR027387">
    <property type="entry name" value="Cytb/b6-like_sf"/>
</dbReference>
<reference evidence="1 2" key="1">
    <citation type="submission" date="2019-03" db="EMBL/GenBank/DDBJ databases">
        <title>Genomics of glacier-inhabiting Cryobacterium strains.</title>
        <authorList>
            <person name="Liu Q."/>
            <person name="Xin Y.-H."/>
        </authorList>
    </citation>
    <scope>NUCLEOTIDE SEQUENCE [LARGE SCALE GENOMIC DNA]</scope>
    <source>
        <strain evidence="1 2">CGMCC 1.4292</strain>
    </source>
</reference>